<dbReference type="KEGG" id="vg:16193582"/>
<feature type="compositionally biased region" description="Basic and acidic residues" evidence="1">
    <location>
        <begin position="101"/>
        <end position="112"/>
    </location>
</feature>
<evidence type="ECO:0000256" key="1">
    <source>
        <dbReference type="SAM" id="MobiDB-lite"/>
    </source>
</evidence>
<feature type="region of interest" description="Disordered" evidence="1">
    <location>
        <begin position="101"/>
        <end position="120"/>
    </location>
</feature>
<organism evidence="2 3">
    <name type="scientific">Haloarcula californiae tailed virus 1</name>
    <dbReference type="NCBI Taxonomy" id="1273746"/>
    <lineage>
        <taxon>Viruses</taxon>
        <taxon>Duplodnaviria</taxon>
        <taxon>Heunggongvirae</taxon>
        <taxon>Uroviricota</taxon>
        <taxon>Caudoviricetes</taxon>
        <taxon>Thumleimavirales</taxon>
        <taxon>Druskaviridae</taxon>
        <taxon>Hacavirus</taxon>
        <taxon>Hacavirus italiense</taxon>
        <taxon>Hacavirus HCTV1</taxon>
    </lineage>
</organism>
<evidence type="ECO:0000313" key="3">
    <source>
        <dbReference type="Proteomes" id="UP000202086"/>
    </source>
</evidence>
<accession>R4TML7</accession>
<dbReference type="EMBL" id="KC292029">
    <property type="protein sequence ID" value="AGM11982.1"/>
    <property type="molecule type" value="Genomic_DNA"/>
</dbReference>
<gene>
    <name evidence="2" type="primary">123</name>
    <name evidence="2" type="ORF">DNAM5_123</name>
</gene>
<keyword evidence="3" id="KW-1185">Reference proteome</keyword>
<protein>
    <submittedName>
        <fullName evidence="2">Tail assembly chaperone</fullName>
    </submittedName>
</protein>
<name>R4TML7_9CAUD</name>
<evidence type="ECO:0000313" key="2">
    <source>
        <dbReference type="EMBL" id="AGM11982.1"/>
    </source>
</evidence>
<reference evidence="2 3" key="1">
    <citation type="submission" date="2012-12" db="EMBL/GenBank/DDBJ databases">
        <authorList>
            <person name="Sencilo A."/>
            <person name="Jacobs-Sera D."/>
            <person name="Russell D.A."/>
            <person name="Ko C."/>
            <person name="Atanasova N."/>
            <person name="Osterlund E."/>
            <person name="Oksanen H.M."/>
            <person name="Bamford D.H."/>
            <person name="Hatfull G.F."/>
            <person name="Roine E."/>
            <person name="Hendrix R.W."/>
        </authorList>
    </citation>
    <scope>NUCLEOTIDE SEQUENCE [LARGE SCALE GENOMIC DNA]</scope>
</reference>
<dbReference type="GeneID" id="16193582"/>
<dbReference type="Proteomes" id="UP000202086">
    <property type="component" value="Segment"/>
</dbReference>
<sequence>MQQTTIDLREEARKIREEKLPSVEDAQDELVAQIEEEYESYNDVPESEDQAFEKLEEKRIELEGQAESLERVVEEWDGGEFIVRELTTGALAEIQDSVSEKSFEFDPERGEMKGGTPKQGFGMVETLRKSIVRQPPGAPTRENEFGEEVPEPANYPHKIGLFIFEQVNSFNTVGETDLGKLLTPGADEQLDLLVADMVFRGLNPDKLPARFALAYQEHRDTVMEQRKKLWQEAAAELFGEGG</sequence>
<dbReference type="RefSeq" id="YP_008059683.1">
    <property type="nucleotide sequence ID" value="NC_021330.1"/>
</dbReference>
<proteinExistence type="predicted"/>